<evidence type="ECO:0000313" key="1">
    <source>
        <dbReference type="EnsemblMetazoa" id="Aqu2.1.15931_001"/>
    </source>
</evidence>
<sequence length="99" mass="11155">STSQVAKLVILIPHSNATEERIFSMVRKNKTAFRPRKGTLSSILTIKLGSTEPAHKYEPAKDVIRKAKSATWEYNKAQRSDTNIKTMTLCFILFLNVSS</sequence>
<dbReference type="InParanoid" id="A0A1X7TMB5"/>
<evidence type="ECO:0008006" key="2">
    <source>
        <dbReference type="Google" id="ProtNLM"/>
    </source>
</evidence>
<accession>A0A1X7TMB5</accession>
<protein>
    <recommendedName>
        <fullName evidence="2">HAT C-terminal dimerisation domain-containing protein</fullName>
    </recommendedName>
</protein>
<name>A0A1X7TMB5_AMPQE</name>
<dbReference type="PANTHER" id="PTHR37162">
    <property type="entry name" value="HAT FAMILY DIMERISATION DOMAINCONTAINING PROTEIN-RELATED"/>
    <property type="match status" value="1"/>
</dbReference>
<dbReference type="PANTHER" id="PTHR37162:SF1">
    <property type="entry name" value="BED-TYPE DOMAIN-CONTAINING PROTEIN"/>
    <property type="match status" value="1"/>
</dbReference>
<reference evidence="1" key="1">
    <citation type="submission" date="2017-05" db="UniProtKB">
        <authorList>
            <consortium name="EnsemblMetazoa"/>
        </authorList>
    </citation>
    <scope>IDENTIFICATION</scope>
</reference>
<proteinExistence type="predicted"/>
<organism evidence="1">
    <name type="scientific">Amphimedon queenslandica</name>
    <name type="common">Sponge</name>
    <dbReference type="NCBI Taxonomy" id="400682"/>
    <lineage>
        <taxon>Eukaryota</taxon>
        <taxon>Metazoa</taxon>
        <taxon>Porifera</taxon>
        <taxon>Demospongiae</taxon>
        <taxon>Heteroscleromorpha</taxon>
        <taxon>Haplosclerida</taxon>
        <taxon>Niphatidae</taxon>
        <taxon>Amphimedon</taxon>
    </lineage>
</organism>
<dbReference type="EnsemblMetazoa" id="Aqu2.1.15931_001">
    <property type="protein sequence ID" value="Aqu2.1.15931_001"/>
    <property type="gene ID" value="Aqu2.1.15931"/>
</dbReference>
<dbReference type="AlphaFoldDB" id="A0A1X7TMB5"/>